<evidence type="ECO:0000256" key="1">
    <source>
        <dbReference type="SAM" id="Coils"/>
    </source>
</evidence>
<reference evidence="2" key="2">
    <citation type="journal article" date="2021" name="PeerJ">
        <title>Extensive microbial diversity within the chicken gut microbiome revealed by metagenomics and culture.</title>
        <authorList>
            <person name="Gilroy R."/>
            <person name="Ravi A."/>
            <person name="Getino M."/>
            <person name="Pursley I."/>
            <person name="Horton D.L."/>
            <person name="Alikhan N.F."/>
            <person name="Baker D."/>
            <person name="Gharbi K."/>
            <person name="Hall N."/>
            <person name="Watson M."/>
            <person name="Adriaenssens E.M."/>
            <person name="Foster-Nyarko E."/>
            <person name="Jarju S."/>
            <person name="Secka A."/>
            <person name="Antonio M."/>
            <person name="Oren A."/>
            <person name="Chaudhuri R.R."/>
            <person name="La Ragione R."/>
            <person name="Hildebrand F."/>
            <person name="Pallen M.J."/>
        </authorList>
    </citation>
    <scope>NUCLEOTIDE SEQUENCE</scope>
    <source>
        <strain evidence="2">CHK184-20233</strain>
    </source>
</reference>
<evidence type="ECO:0000313" key="3">
    <source>
        <dbReference type="Proteomes" id="UP000824232"/>
    </source>
</evidence>
<keyword evidence="1" id="KW-0175">Coiled coil</keyword>
<protein>
    <submittedName>
        <fullName evidence="2">Uncharacterized protein</fullName>
    </submittedName>
</protein>
<dbReference type="Proteomes" id="UP000824232">
    <property type="component" value="Unassembled WGS sequence"/>
</dbReference>
<organism evidence="2 3">
    <name type="scientific">Candidatus Onthousia excrementipullorum</name>
    <dbReference type="NCBI Taxonomy" id="2840884"/>
    <lineage>
        <taxon>Bacteria</taxon>
        <taxon>Bacillati</taxon>
        <taxon>Bacillota</taxon>
        <taxon>Bacilli</taxon>
        <taxon>Candidatus Onthousia</taxon>
    </lineage>
</organism>
<sequence>MIYTYDILLNWTKGERLKEFYEWNLEDDLEHIKKIPIIRISEVMMKELLTSKIKIDKSFLFKIKCKTESYFHNEIDVIDYAVIVTTLRKALALELDNEGNVMYKSNLLIDEEEEVLEIGEELVVMDIPYKVISKNSKISYLTRKEEEEKKFLIKELKKIKQNKEESKLNYLFKEFFIDDVNAFNDKLNILEKEISKDYNSFHHKLYNLLKLSTIKKK</sequence>
<accession>A0A9D1DT25</accession>
<gene>
    <name evidence="2" type="ORF">IAB38_00840</name>
</gene>
<comment type="caution">
    <text evidence="2">The sequence shown here is derived from an EMBL/GenBank/DDBJ whole genome shotgun (WGS) entry which is preliminary data.</text>
</comment>
<reference evidence="2" key="1">
    <citation type="submission" date="2020-10" db="EMBL/GenBank/DDBJ databases">
        <authorList>
            <person name="Gilroy R."/>
        </authorList>
    </citation>
    <scope>NUCLEOTIDE SEQUENCE</scope>
    <source>
        <strain evidence="2">CHK184-20233</strain>
    </source>
</reference>
<feature type="coiled-coil region" evidence="1">
    <location>
        <begin position="142"/>
        <end position="169"/>
    </location>
</feature>
<proteinExistence type="predicted"/>
<dbReference type="AlphaFoldDB" id="A0A9D1DT25"/>
<dbReference type="EMBL" id="DVHC01000011">
    <property type="protein sequence ID" value="HIR58574.1"/>
    <property type="molecule type" value="Genomic_DNA"/>
</dbReference>
<evidence type="ECO:0000313" key="2">
    <source>
        <dbReference type="EMBL" id="HIR58574.1"/>
    </source>
</evidence>
<name>A0A9D1DT25_9FIRM</name>